<dbReference type="InParanoid" id="A0A545AEH8"/>
<organism evidence="4 5">
    <name type="scientific">Cryptosporangium phraense</name>
    <dbReference type="NCBI Taxonomy" id="2593070"/>
    <lineage>
        <taxon>Bacteria</taxon>
        <taxon>Bacillati</taxon>
        <taxon>Actinomycetota</taxon>
        <taxon>Actinomycetes</taxon>
        <taxon>Cryptosporangiales</taxon>
        <taxon>Cryptosporangiaceae</taxon>
        <taxon>Cryptosporangium</taxon>
    </lineage>
</organism>
<dbReference type="OrthoDB" id="306540at2"/>
<proteinExistence type="predicted"/>
<evidence type="ECO:0000256" key="3">
    <source>
        <dbReference type="PROSITE-ProRule" id="PRU00023"/>
    </source>
</evidence>
<dbReference type="RefSeq" id="WP_142709857.1">
    <property type="nucleotide sequence ID" value="NZ_VIRS01000059.1"/>
</dbReference>
<evidence type="ECO:0000313" key="5">
    <source>
        <dbReference type="Proteomes" id="UP000317982"/>
    </source>
</evidence>
<dbReference type="Pfam" id="PF12796">
    <property type="entry name" value="Ank_2"/>
    <property type="match status" value="1"/>
</dbReference>
<dbReference type="SMART" id="SM00248">
    <property type="entry name" value="ANK"/>
    <property type="match status" value="2"/>
</dbReference>
<protein>
    <submittedName>
        <fullName evidence="4">Ankyrin repeat domain-containing protein</fullName>
    </submittedName>
</protein>
<comment type="caution">
    <text evidence="4">The sequence shown here is derived from an EMBL/GenBank/DDBJ whole genome shotgun (WGS) entry which is preliminary data.</text>
</comment>
<dbReference type="PROSITE" id="PS50088">
    <property type="entry name" value="ANK_REPEAT"/>
    <property type="match status" value="2"/>
</dbReference>
<feature type="repeat" description="ANK" evidence="3">
    <location>
        <begin position="77"/>
        <end position="103"/>
    </location>
</feature>
<gene>
    <name evidence="4" type="ORF">FL583_38485</name>
</gene>
<keyword evidence="1" id="KW-0677">Repeat</keyword>
<dbReference type="SUPFAM" id="SSF48403">
    <property type="entry name" value="Ankyrin repeat"/>
    <property type="match status" value="1"/>
</dbReference>
<dbReference type="Gene3D" id="1.25.40.20">
    <property type="entry name" value="Ankyrin repeat-containing domain"/>
    <property type="match status" value="1"/>
</dbReference>
<dbReference type="Proteomes" id="UP000317982">
    <property type="component" value="Unassembled WGS sequence"/>
</dbReference>
<accession>A0A545AEH8</accession>
<reference evidence="4 5" key="1">
    <citation type="submission" date="2019-07" db="EMBL/GenBank/DDBJ databases">
        <title>Cryptosporangium phraense sp. nov., isolated from plant litter.</title>
        <authorList>
            <person name="Suriyachadkun C."/>
        </authorList>
    </citation>
    <scope>NUCLEOTIDE SEQUENCE [LARGE SCALE GENOMIC DNA]</scope>
    <source>
        <strain evidence="4 5">A-T 5661</strain>
    </source>
</reference>
<dbReference type="AlphaFoldDB" id="A0A545AEH8"/>
<dbReference type="InterPro" id="IPR002110">
    <property type="entry name" value="Ankyrin_rpt"/>
</dbReference>
<dbReference type="InterPro" id="IPR036770">
    <property type="entry name" value="Ankyrin_rpt-contain_sf"/>
</dbReference>
<feature type="repeat" description="ANK" evidence="3">
    <location>
        <begin position="44"/>
        <end position="76"/>
    </location>
</feature>
<evidence type="ECO:0000313" key="4">
    <source>
        <dbReference type="EMBL" id="TQS39713.1"/>
    </source>
</evidence>
<keyword evidence="2 3" id="KW-0040">ANK repeat</keyword>
<dbReference type="EMBL" id="VIRS01000059">
    <property type="protein sequence ID" value="TQS39713.1"/>
    <property type="molecule type" value="Genomic_DNA"/>
</dbReference>
<evidence type="ECO:0000256" key="2">
    <source>
        <dbReference type="ARBA" id="ARBA00023043"/>
    </source>
</evidence>
<sequence length="132" mass="14041">MADELDEETLAFAHRMFDAARNGDSDLLARNVDAGLPVNLTNDKGDSLLLLAAYYDHPATVSALLSRGADANRINDKGQTPLAAAVFRRSETTVRALLDAGADPLAGGPSALDTARFFGIPEMLEILEDPQS</sequence>
<dbReference type="PANTHER" id="PTHR24171">
    <property type="entry name" value="ANKYRIN REPEAT DOMAIN-CONTAINING PROTEIN 39-RELATED"/>
    <property type="match status" value="1"/>
</dbReference>
<keyword evidence="5" id="KW-1185">Reference proteome</keyword>
<evidence type="ECO:0000256" key="1">
    <source>
        <dbReference type="ARBA" id="ARBA00022737"/>
    </source>
</evidence>
<name>A0A545AEH8_9ACTN</name>
<dbReference type="PROSITE" id="PS50297">
    <property type="entry name" value="ANK_REP_REGION"/>
    <property type="match status" value="2"/>
</dbReference>